<comment type="similarity">
    <text evidence="7">Belongs to the MESH1 family.</text>
</comment>
<evidence type="ECO:0000256" key="7">
    <source>
        <dbReference type="ARBA" id="ARBA00038354"/>
    </source>
</evidence>
<dbReference type="GO" id="GO:0008893">
    <property type="term" value="F:guanosine-3',5'-bis(diphosphate) 3'-diphosphatase activity"/>
    <property type="evidence" value="ECO:0007669"/>
    <property type="project" value="UniProtKB-EC"/>
</dbReference>
<dbReference type="OrthoDB" id="430679at2759"/>
<evidence type="ECO:0000256" key="11">
    <source>
        <dbReference type="ARBA" id="ARBA00047968"/>
    </source>
</evidence>
<evidence type="ECO:0000256" key="6">
    <source>
        <dbReference type="ARBA" id="ARBA00037781"/>
    </source>
</evidence>
<dbReference type="GeneID" id="136802962"/>
<dbReference type="GO" id="GO:0046872">
    <property type="term" value="F:metal ion binding"/>
    <property type="evidence" value="ECO:0007669"/>
    <property type="project" value="UniProtKB-KW"/>
</dbReference>
<evidence type="ECO:0000256" key="8">
    <source>
        <dbReference type="ARBA" id="ARBA00040793"/>
    </source>
</evidence>
<dbReference type="EnsemblMetazoa" id="CLYHEMT023615.1">
    <property type="protein sequence ID" value="CLYHEMP023615.1"/>
    <property type="gene ID" value="CLYHEMG023615"/>
</dbReference>
<reference evidence="13" key="1">
    <citation type="submission" date="2021-01" db="UniProtKB">
        <authorList>
            <consortium name="EnsemblMetazoa"/>
        </authorList>
    </citation>
    <scope>IDENTIFICATION</scope>
</reference>
<sequence>MAAASNSKMSSDMNNTQRLLKAIDFAAIKHKDQRRKDPNQTPYINHPVGVAQIISDEAHISDIDILVGAVLHDTVEDTETTLDEIEDVFGSKMRLIVDEVSDDKNKSKEERKQAQIDKSPFVSYEAKIVKLADKLYNLRDLERQTPKGWTEERVQEYFVWASKVCNGIRGTCKILDSKLEEMFVKRNITI</sequence>
<dbReference type="PANTHER" id="PTHR46246:SF1">
    <property type="entry name" value="GUANOSINE-3',5'-BIS(DIPHOSPHATE) 3'-PYROPHOSPHOHYDROLASE MESH1"/>
    <property type="match status" value="1"/>
</dbReference>
<dbReference type="Proteomes" id="UP000594262">
    <property type="component" value="Unplaced"/>
</dbReference>
<dbReference type="Pfam" id="PF13328">
    <property type="entry name" value="HD_4"/>
    <property type="match status" value="1"/>
</dbReference>
<proteinExistence type="inferred from homology"/>
<keyword evidence="2" id="KW-0479">Metal-binding</keyword>
<evidence type="ECO:0000259" key="12">
    <source>
        <dbReference type="SMART" id="SM00471"/>
    </source>
</evidence>
<comment type="function">
    <text evidence="6">ppGpp hydrolyzing enzyme involved in starvation response.</text>
</comment>
<keyword evidence="4" id="KW-0464">Manganese</keyword>
<accession>A0A7M5XHW9</accession>
<name>A0A7M5XHW9_9CNID</name>
<evidence type="ECO:0000256" key="4">
    <source>
        <dbReference type="ARBA" id="ARBA00023211"/>
    </source>
</evidence>
<organism evidence="13 14">
    <name type="scientific">Clytia hemisphaerica</name>
    <dbReference type="NCBI Taxonomy" id="252671"/>
    <lineage>
        <taxon>Eukaryota</taxon>
        <taxon>Metazoa</taxon>
        <taxon>Cnidaria</taxon>
        <taxon>Hydrozoa</taxon>
        <taxon>Hydroidolina</taxon>
        <taxon>Leptothecata</taxon>
        <taxon>Obeliida</taxon>
        <taxon>Clytiidae</taxon>
        <taxon>Clytia</taxon>
    </lineage>
</organism>
<comment type="cofactor">
    <cofactor evidence="1">
        <name>Mn(2+)</name>
        <dbReference type="ChEBI" id="CHEBI:29035"/>
    </cofactor>
</comment>
<feature type="domain" description="HD/PDEase" evidence="12">
    <location>
        <begin position="39"/>
        <end position="147"/>
    </location>
</feature>
<dbReference type="EC" id="3.1.7.2" evidence="5"/>
<dbReference type="AlphaFoldDB" id="A0A7M5XHW9"/>
<evidence type="ECO:0000313" key="14">
    <source>
        <dbReference type="Proteomes" id="UP000594262"/>
    </source>
</evidence>
<dbReference type="InterPro" id="IPR003607">
    <property type="entry name" value="HD/PDEase_dom"/>
</dbReference>
<protein>
    <recommendedName>
        <fullName evidence="8">Guanosine-3',5'-bis(diphosphate) 3'-pyrophosphohydrolase MESH1</fullName>
        <ecNumber evidence="5">3.1.7.2</ecNumber>
    </recommendedName>
    <alternativeName>
        <fullName evidence="9">Metazoan SpoT homolog 1</fullName>
    </alternativeName>
    <alternativeName>
        <fullName evidence="10">Penta-phosphate guanosine-3'-pyrophosphohydrolase</fullName>
    </alternativeName>
</protein>
<evidence type="ECO:0000256" key="2">
    <source>
        <dbReference type="ARBA" id="ARBA00022723"/>
    </source>
</evidence>
<keyword evidence="14" id="KW-1185">Reference proteome</keyword>
<dbReference type="FunFam" id="1.10.3210.10:FF:000012">
    <property type="entry name" value="HD domain containing 3"/>
    <property type="match status" value="1"/>
</dbReference>
<dbReference type="SMART" id="SM00471">
    <property type="entry name" value="HDc"/>
    <property type="match status" value="1"/>
</dbReference>
<dbReference type="CDD" id="cd00077">
    <property type="entry name" value="HDc"/>
    <property type="match status" value="1"/>
</dbReference>
<evidence type="ECO:0000256" key="1">
    <source>
        <dbReference type="ARBA" id="ARBA00001936"/>
    </source>
</evidence>
<dbReference type="PANTHER" id="PTHR46246">
    <property type="entry name" value="GUANOSINE-3',5'-BIS(DIPHOSPHATE) 3'-PYROPHOSPHOHYDROLASE MESH1"/>
    <property type="match status" value="1"/>
</dbReference>
<dbReference type="Gene3D" id="1.10.3210.10">
    <property type="entry name" value="Hypothetical protein af1432"/>
    <property type="match status" value="1"/>
</dbReference>
<dbReference type="InterPro" id="IPR052194">
    <property type="entry name" value="MESH1"/>
</dbReference>
<evidence type="ECO:0000313" key="13">
    <source>
        <dbReference type="EnsemblMetazoa" id="CLYHEMP023615.1"/>
    </source>
</evidence>
<evidence type="ECO:0000256" key="10">
    <source>
        <dbReference type="ARBA" id="ARBA00041770"/>
    </source>
</evidence>
<dbReference type="RefSeq" id="XP_066915797.1">
    <property type="nucleotide sequence ID" value="XM_067059696.1"/>
</dbReference>
<evidence type="ECO:0000256" key="5">
    <source>
        <dbReference type="ARBA" id="ARBA00024387"/>
    </source>
</evidence>
<dbReference type="SUPFAM" id="SSF109604">
    <property type="entry name" value="HD-domain/PDEase-like"/>
    <property type="match status" value="1"/>
</dbReference>
<evidence type="ECO:0000256" key="9">
    <source>
        <dbReference type="ARBA" id="ARBA00041464"/>
    </source>
</evidence>
<evidence type="ECO:0000256" key="3">
    <source>
        <dbReference type="ARBA" id="ARBA00022801"/>
    </source>
</evidence>
<comment type="catalytic activity">
    <reaction evidence="11">
        <text>guanosine 3',5'-bis(diphosphate) + H2O = GDP + diphosphate + H(+)</text>
        <dbReference type="Rhea" id="RHEA:14253"/>
        <dbReference type="ChEBI" id="CHEBI:15377"/>
        <dbReference type="ChEBI" id="CHEBI:15378"/>
        <dbReference type="ChEBI" id="CHEBI:33019"/>
        <dbReference type="ChEBI" id="CHEBI:58189"/>
        <dbReference type="ChEBI" id="CHEBI:77828"/>
        <dbReference type="EC" id="3.1.7.2"/>
    </reaction>
</comment>
<keyword evidence="3" id="KW-0378">Hydrolase</keyword>